<dbReference type="SUPFAM" id="SSF47413">
    <property type="entry name" value="lambda repressor-like DNA-binding domains"/>
    <property type="match status" value="1"/>
</dbReference>
<dbReference type="Proteomes" id="UP000481033">
    <property type="component" value="Unassembled WGS sequence"/>
</dbReference>
<reference evidence="4 5" key="1">
    <citation type="journal article" date="2020" name="Microb. Ecol.">
        <title>Ecogenomics of the Marine Benthic Filamentous Cyanobacterium Adonisia.</title>
        <authorList>
            <person name="Walter J.M."/>
            <person name="Coutinho F.H."/>
            <person name="Leomil L."/>
            <person name="Hargreaves P.I."/>
            <person name="Campeao M.E."/>
            <person name="Vieira V.V."/>
            <person name="Silva B.S."/>
            <person name="Fistarol G.O."/>
            <person name="Salomon P.S."/>
            <person name="Sawabe T."/>
            <person name="Mino S."/>
            <person name="Hosokawa M."/>
            <person name="Miyashita H."/>
            <person name="Maruyama F."/>
            <person name="van Verk M.C."/>
            <person name="Dutilh B.E."/>
            <person name="Thompson C.C."/>
            <person name="Thompson F.L."/>
        </authorList>
    </citation>
    <scope>NUCLEOTIDE SEQUENCE [LARGE SCALE GENOMIC DNA]</scope>
    <source>
        <strain evidence="4 5">CCMR0081</strain>
    </source>
</reference>
<dbReference type="Gene3D" id="1.10.260.40">
    <property type="entry name" value="lambda repressor-like DNA-binding domains"/>
    <property type="match status" value="1"/>
</dbReference>
<feature type="domain" description="HTH cro/C1-type" evidence="3">
    <location>
        <begin position="11"/>
        <end position="66"/>
    </location>
</feature>
<dbReference type="RefSeq" id="WP_163695601.1">
    <property type="nucleotide sequence ID" value="NZ_QXHD01000001.1"/>
</dbReference>
<dbReference type="SMART" id="SM00530">
    <property type="entry name" value="HTH_XRE"/>
    <property type="match status" value="1"/>
</dbReference>
<evidence type="ECO:0000256" key="1">
    <source>
        <dbReference type="ARBA" id="ARBA00023125"/>
    </source>
</evidence>
<keyword evidence="1" id="KW-0238">DNA-binding</keyword>
<dbReference type="Pfam" id="PF01381">
    <property type="entry name" value="HTH_3"/>
    <property type="match status" value="1"/>
</dbReference>
<comment type="caution">
    <text evidence="4">The sequence shown here is derived from an EMBL/GenBank/DDBJ whole genome shotgun (WGS) entry which is preliminary data.</text>
</comment>
<name>A0A6M0RCY7_9CYAN</name>
<accession>A0A6M0RCY7</accession>
<dbReference type="PANTHER" id="PTHR46558:SF12">
    <property type="entry name" value="DNA-BINDING PROTEIN"/>
    <property type="match status" value="1"/>
</dbReference>
<evidence type="ECO:0000259" key="3">
    <source>
        <dbReference type="PROSITE" id="PS50943"/>
    </source>
</evidence>
<dbReference type="InterPro" id="IPR001387">
    <property type="entry name" value="Cro/C1-type_HTH"/>
</dbReference>
<dbReference type="PANTHER" id="PTHR46558">
    <property type="entry name" value="TRACRIPTIONAL REGULATORY PROTEIN-RELATED-RELATED"/>
    <property type="match status" value="1"/>
</dbReference>
<evidence type="ECO:0000313" key="5">
    <source>
        <dbReference type="Proteomes" id="UP000481033"/>
    </source>
</evidence>
<protein>
    <submittedName>
        <fullName evidence="4">XRE family transcriptional regulator</fullName>
    </submittedName>
</protein>
<proteinExistence type="predicted"/>
<evidence type="ECO:0000313" key="4">
    <source>
        <dbReference type="EMBL" id="NEZ54214.1"/>
    </source>
</evidence>
<dbReference type="InterPro" id="IPR010982">
    <property type="entry name" value="Lambda_DNA-bd_dom_sf"/>
</dbReference>
<dbReference type="GO" id="GO:0003677">
    <property type="term" value="F:DNA binding"/>
    <property type="evidence" value="ECO:0007669"/>
    <property type="project" value="UniProtKB-KW"/>
</dbReference>
<feature type="region of interest" description="Disordered" evidence="2">
    <location>
        <begin position="94"/>
        <end position="118"/>
    </location>
</feature>
<evidence type="ECO:0000256" key="2">
    <source>
        <dbReference type="SAM" id="MobiDB-lite"/>
    </source>
</evidence>
<dbReference type="CDD" id="cd00093">
    <property type="entry name" value="HTH_XRE"/>
    <property type="match status" value="1"/>
</dbReference>
<gene>
    <name evidence="4" type="ORF">DXZ20_00530</name>
</gene>
<dbReference type="AlphaFoldDB" id="A0A6M0RCY7"/>
<dbReference type="PROSITE" id="PS50943">
    <property type="entry name" value="HTH_CROC1"/>
    <property type="match status" value="1"/>
</dbReference>
<sequence>MSHPTKAVSRIADLRELTGLTQAQLAVLVGVTTNTIQNWESGKSGVEQIIKFLKLCAILNCELKDLIQQVDDPEAEQPKAGSFSLEDVQELRKRWGTDKTTHPKSSSLDSEQELKIGD</sequence>
<organism evidence="4 5">
    <name type="scientific">Adonisia turfae CCMR0081</name>
    <dbReference type="NCBI Taxonomy" id="2292702"/>
    <lineage>
        <taxon>Bacteria</taxon>
        <taxon>Bacillati</taxon>
        <taxon>Cyanobacteriota</taxon>
        <taxon>Adonisia</taxon>
        <taxon>Adonisia turfae</taxon>
    </lineage>
</organism>
<dbReference type="EMBL" id="QXHD01000001">
    <property type="protein sequence ID" value="NEZ54214.1"/>
    <property type="molecule type" value="Genomic_DNA"/>
</dbReference>
<keyword evidence="5" id="KW-1185">Reference proteome</keyword>